<dbReference type="PANTHER" id="PTHR42760:SF127">
    <property type="entry name" value="3-KETOACYL-ACYL CARRIER PROTEIN REDUCTASE-RELATED"/>
    <property type="match status" value="1"/>
</dbReference>
<evidence type="ECO:0000256" key="2">
    <source>
        <dbReference type="ARBA" id="ARBA00022857"/>
    </source>
</evidence>
<organism evidence="4 5">
    <name type="scientific">Cryoendolithus antarcticus</name>
    <dbReference type="NCBI Taxonomy" id="1507870"/>
    <lineage>
        <taxon>Eukaryota</taxon>
        <taxon>Fungi</taxon>
        <taxon>Dikarya</taxon>
        <taxon>Ascomycota</taxon>
        <taxon>Pezizomycotina</taxon>
        <taxon>Dothideomycetes</taxon>
        <taxon>Dothideomycetidae</taxon>
        <taxon>Cladosporiales</taxon>
        <taxon>Cladosporiaceae</taxon>
        <taxon>Cryoendolithus</taxon>
    </lineage>
</organism>
<dbReference type="AlphaFoldDB" id="A0A1V8TRD2"/>
<name>A0A1V8TRD2_9PEZI</name>
<dbReference type="FunFam" id="3.40.50.720:FF:000173">
    <property type="entry name" value="3-oxoacyl-[acyl-carrier protein] reductase"/>
    <property type="match status" value="1"/>
</dbReference>
<dbReference type="GO" id="GO:0016616">
    <property type="term" value="F:oxidoreductase activity, acting on the CH-OH group of donors, NAD or NADP as acceptor"/>
    <property type="evidence" value="ECO:0007669"/>
    <property type="project" value="TreeGrafter"/>
</dbReference>
<dbReference type="STRING" id="1507870.A0A1V8TRD2"/>
<dbReference type="InterPro" id="IPR036291">
    <property type="entry name" value="NAD(P)-bd_dom_sf"/>
</dbReference>
<dbReference type="InterPro" id="IPR020904">
    <property type="entry name" value="Sc_DH/Rdtase_CS"/>
</dbReference>
<keyword evidence="2" id="KW-0521">NADP</keyword>
<dbReference type="PRINTS" id="PR00081">
    <property type="entry name" value="GDHRDH"/>
</dbReference>
<protein>
    <recommendedName>
        <fullName evidence="6">3-oxoacyl-[acyl-carrier-protein] reductase FabG</fullName>
    </recommendedName>
</protein>
<comment type="caution">
    <text evidence="4">The sequence shown here is derived from an EMBL/GenBank/DDBJ whole genome shotgun (WGS) entry which is preliminary data.</text>
</comment>
<evidence type="ECO:0000256" key="3">
    <source>
        <dbReference type="ARBA" id="ARBA00023002"/>
    </source>
</evidence>
<dbReference type="PROSITE" id="PS51257">
    <property type="entry name" value="PROKAR_LIPOPROTEIN"/>
    <property type="match status" value="1"/>
</dbReference>
<dbReference type="OrthoDB" id="417891at2759"/>
<keyword evidence="5" id="KW-1185">Reference proteome</keyword>
<dbReference type="Proteomes" id="UP000192596">
    <property type="component" value="Unassembled WGS sequence"/>
</dbReference>
<dbReference type="GO" id="GO:0006633">
    <property type="term" value="P:fatty acid biosynthetic process"/>
    <property type="evidence" value="ECO:0007669"/>
    <property type="project" value="TreeGrafter"/>
</dbReference>
<dbReference type="InterPro" id="IPR002347">
    <property type="entry name" value="SDR_fam"/>
</dbReference>
<evidence type="ECO:0000256" key="1">
    <source>
        <dbReference type="ARBA" id="ARBA00006484"/>
    </source>
</evidence>
<dbReference type="PANTHER" id="PTHR42760">
    <property type="entry name" value="SHORT-CHAIN DEHYDROGENASES/REDUCTASES FAMILY MEMBER"/>
    <property type="match status" value="1"/>
</dbReference>
<dbReference type="CDD" id="cd05233">
    <property type="entry name" value="SDR_c"/>
    <property type="match status" value="1"/>
</dbReference>
<evidence type="ECO:0000313" key="4">
    <source>
        <dbReference type="EMBL" id="OQO13940.1"/>
    </source>
</evidence>
<dbReference type="PROSITE" id="PS00061">
    <property type="entry name" value="ADH_SHORT"/>
    <property type="match status" value="1"/>
</dbReference>
<dbReference type="Gene3D" id="3.40.50.720">
    <property type="entry name" value="NAD(P)-binding Rossmann-like Domain"/>
    <property type="match status" value="1"/>
</dbReference>
<dbReference type="GO" id="GO:0048038">
    <property type="term" value="F:quinone binding"/>
    <property type="evidence" value="ECO:0007669"/>
    <property type="project" value="TreeGrafter"/>
</dbReference>
<sequence length="254" mass="26490">MPVDNRIEGRLALITGASGGIGAACARDLHAQGVSLALTYSTNASSLQDLVTSLQSQSSSLKITSHQCDVAKDADLSRLFDEIKAQHSQHPDILVANAGYGKRVSNILDIAIEEWDYTINVNLRSSFLLTKLAIPHMQSQAWGRVIYISSIAAGGTSINGCHYSASKAGVQGMCKNLAQKMGKSGVTFNDVAPAMITGTGMIPDEAALKGTPGDPAGIPVGRAGTTDEVANVVTMLCRTGYVTGQSILLSGGLK</sequence>
<proteinExistence type="inferred from homology"/>
<comment type="similarity">
    <text evidence="1">Belongs to the short-chain dehydrogenases/reductases (SDR) family.</text>
</comment>
<accession>A0A1V8TRD2</accession>
<evidence type="ECO:0008006" key="6">
    <source>
        <dbReference type="Google" id="ProtNLM"/>
    </source>
</evidence>
<dbReference type="EMBL" id="NAJO01000002">
    <property type="protein sequence ID" value="OQO13940.1"/>
    <property type="molecule type" value="Genomic_DNA"/>
</dbReference>
<dbReference type="SUPFAM" id="SSF51735">
    <property type="entry name" value="NAD(P)-binding Rossmann-fold domains"/>
    <property type="match status" value="1"/>
</dbReference>
<evidence type="ECO:0000313" key="5">
    <source>
        <dbReference type="Proteomes" id="UP000192596"/>
    </source>
</evidence>
<keyword evidence="3" id="KW-0560">Oxidoreductase</keyword>
<dbReference type="Pfam" id="PF13561">
    <property type="entry name" value="adh_short_C2"/>
    <property type="match status" value="1"/>
</dbReference>
<dbReference type="InParanoid" id="A0A1V8TRD2"/>
<reference evidence="5" key="1">
    <citation type="submission" date="2017-03" db="EMBL/GenBank/DDBJ databases">
        <title>Genomes of endolithic fungi from Antarctica.</title>
        <authorList>
            <person name="Coleine C."/>
            <person name="Masonjones S."/>
            <person name="Stajich J.E."/>
        </authorList>
    </citation>
    <scope>NUCLEOTIDE SEQUENCE [LARGE SCALE GENOMIC DNA]</scope>
    <source>
        <strain evidence="5">CCFEE 5527</strain>
    </source>
</reference>
<dbReference type="PRINTS" id="PR00080">
    <property type="entry name" value="SDRFAMILY"/>
</dbReference>
<gene>
    <name evidence="4" type="ORF">B0A48_00815</name>
</gene>